<keyword evidence="10" id="KW-1185">Reference proteome</keyword>
<dbReference type="Gene3D" id="1.25.40.390">
    <property type="match status" value="1"/>
</dbReference>
<comment type="similarity">
    <text evidence="2">Belongs to the SusD family.</text>
</comment>
<dbReference type="InterPro" id="IPR033985">
    <property type="entry name" value="SusD-like_N"/>
</dbReference>
<dbReference type="Proteomes" id="UP001597468">
    <property type="component" value="Unassembled WGS sequence"/>
</dbReference>
<evidence type="ECO:0000259" key="7">
    <source>
        <dbReference type="Pfam" id="PF07980"/>
    </source>
</evidence>
<comment type="subcellular location">
    <subcellularLocation>
        <location evidence="1">Cell outer membrane</location>
    </subcellularLocation>
</comment>
<sequence length="507" mass="56312">MKTHNFKLVLAALAVIFTMNSCSEDFLEVPVKGTNLESNYYRNESEAFAGLVSVYDVMRKYGGGFENMITFMNAGSDDFRAGGGNASDGIGIQSFDDFDITPTTMPQSYWSDYYQGIFRANFLLTKLPEVPMDEASKTRFTAETKALRAMYYFELVRLFENIPLITTPLEKDQFNNIPQAAPSDVYDVIVADLIDAIADLPPTVPAEQAGRLNKGAAQALLGKVYLYMGLDSQAAAQLREVNGTPGETNQYGNKLLENFDDLWEVDNKFNTESIIEAAHTNASSSHWGNWGSGADEGNSVNTMVGPRSYAQLTEEAPDLPSGWSFNPVEPELYDLLKDDPRFEATILDMEALVAAGAADYLPGYEDTGYFLNKFIPTQDDVTTGTGEPILNYRQNVYVIRLADTYLMEAEALFNAGEDRDRAKALLNAVRERVGLTALEEVSLTAIYAERRLELAGEGHRFFDLVRTDRAAQALGDEGYQAGVHYRLPIPYRETQNTIIEQNSGYIE</sequence>
<dbReference type="SUPFAM" id="SSF48452">
    <property type="entry name" value="TPR-like"/>
    <property type="match status" value="1"/>
</dbReference>
<evidence type="ECO:0000256" key="1">
    <source>
        <dbReference type="ARBA" id="ARBA00004442"/>
    </source>
</evidence>
<evidence type="ECO:0000259" key="8">
    <source>
        <dbReference type="Pfam" id="PF14322"/>
    </source>
</evidence>
<evidence type="ECO:0000256" key="6">
    <source>
        <dbReference type="SAM" id="SignalP"/>
    </source>
</evidence>
<keyword evidence="5" id="KW-0998">Cell outer membrane</keyword>
<dbReference type="RefSeq" id="WP_380749788.1">
    <property type="nucleotide sequence ID" value="NZ_JBHULT010000006.1"/>
</dbReference>
<protein>
    <submittedName>
        <fullName evidence="9">RagB/SusD family nutrient uptake outer membrane protein</fullName>
    </submittedName>
</protein>
<organism evidence="9 10">
    <name type="scientific">Salinimicrobium flavum</name>
    <dbReference type="NCBI Taxonomy" id="1737065"/>
    <lineage>
        <taxon>Bacteria</taxon>
        <taxon>Pseudomonadati</taxon>
        <taxon>Bacteroidota</taxon>
        <taxon>Flavobacteriia</taxon>
        <taxon>Flavobacteriales</taxon>
        <taxon>Flavobacteriaceae</taxon>
        <taxon>Salinimicrobium</taxon>
    </lineage>
</organism>
<dbReference type="CDD" id="cd08977">
    <property type="entry name" value="SusD"/>
    <property type="match status" value="1"/>
</dbReference>
<keyword evidence="3 6" id="KW-0732">Signal</keyword>
<reference evidence="10" key="1">
    <citation type="journal article" date="2019" name="Int. J. Syst. Evol. Microbiol.">
        <title>The Global Catalogue of Microorganisms (GCM) 10K type strain sequencing project: providing services to taxonomists for standard genome sequencing and annotation.</title>
        <authorList>
            <consortium name="The Broad Institute Genomics Platform"/>
            <consortium name="The Broad Institute Genome Sequencing Center for Infectious Disease"/>
            <person name="Wu L."/>
            <person name="Ma J."/>
        </authorList>
    </citation>
    <scope>NUCLEOTIDE SEQUENCE [LARGE SCALE GENOMIC DNA]</scope>
    <source>
        <strain evidence="10">KCTC 42585</strain>
    </source>
</reference>
<comment type="caution">
    <text evidence="9">The sequence shown here is derived from an EMBL/GenBank/DDBJ whole genome shotgun (WGS) entry which is preliminary data.</text>
</comment>
<keyword evidence="4" id="KW-0472">Membrane</keyword>
<proteinExistence type="inferred from homology"/>
<feature type="chain" id="PRO_5046126453" evidence="6">
    <location>
        <begin position="24"/>
        <end position="507"/>
    </location>
</feature>
<dbReference type="InterPro" id="IPR011990">
    <property type="entry name" value="TPR-like_helical_dom_sf"/>
</dbReference>
<accession>A0ABW5IVS0</accession>
<evidence type="ECO:0000256" key="3">
    <source>
        <dbReference type="ARBA" id="ARBA00022729"/>
    </source>
</evidence>
<feature type="domain" description="RagB/SusD" evidence="7">
    <location>
        <begin position="337"/>
        <end position="484"/>
    </location>
</feature>
<feature type="signal peptide" evidence="6">
    <location>
        <begin position="1"/>
        <end position="23"/>
    </location>
</feature>
<evidence type="ECO:0000256" key="4">
    <source>
        <dbReference type="ARBA" id="ARBA00023136"/>
    </source>
</evidence>
<evidence type="ECO:0000256" key="5">
    <source>
        <dbReference type="ARBA" id="ARBA00023237"/>
    </source>
</evidence>
<dbReference type="Pfam" id="PF14322">
    <property type="entry name" value="SusD-like_3"/>
    <property type="match status" value="1"/>
</dbReference>
<dbReference type="Pfam" id="PF07980">
    <property type="entry name" value="SusD_RagB"/>
    <property type="match status" value="1"/>
</dbReference>
<dbReference type="InterPro" id="IPR012944">
    <property type="entry name" value="SusD_RagB_dom"/>
</dbReference>
<evidence type="ECO:0000313" key="9">
    <source>
        <dbReference type="EMBL" id="MFD2517500.1"/>
    </source>
</evidence>
<gene>
    <name evidence="9" type="ORF">ACFSTG_06315</name>
</gene>
<evidence type="ECO:0000313" key="10">
    <source>
        <dbReference type="Proteomes" id="UP001597468"/>
    </source>
</evidence>
<evidence type="ECO:0000256" key="2">
    <source>
        <dbReference type="ARBA" id="ARBA00006275"/>
    </source>
</evidence>
<dbReference type="EMBL" id="JBHULT010000006">
    <property type="protein sequence ID" value="MFD2517500.1"/>
    <property type="molecule type" value="Genomic_DNA"/>
</dbReference>
<feature type="domain" description="SusD-like N-terminal" evidence="8">
    <location>
        <begin position="80"/>
        <end position="226"/>
    </location>
</feature>
<name>A0ABW5IVS0_9FLAO</name>